<comment type="caution">
    <text evidence="1">The sequence shown here is derived from an EMBL/GenBank/DDBJ whole genome shotgun (WGS) entry which is preliminary data.</text>
</comment>
<name>X1PZ63_9ZZZZ</name>
<sequence length="62" mass="7348">MKKITKIERQKKRQNRVSIFLDDIFFCGISQDLLLKLNLFEGKEVDEEMMGKLIEEKEITDA</sequence>
<dbReference type="AlphaFoldDB" id="X1PZ63"/>
<accession>X1PZ63</accession>
<feature type="non-terminal residue" evidence="1">
    <location>
        <position position="62"/>
    </location>
</feature>
<reference evidence="1" key="1">
    <citation type="journal article" date="2014" name="Front. Microbiol.">
        <title>High frequency of phylogenetically diverse reductive dehalogenase-homologous genes in deep subseafloor sedimentary metagenomes.</title>
        <authorList>
            <person name="Kawai M."/>
            <person name="Futagami T."/>
            <person name="Toyoda A."/>
            <person name="Takaki Y."/>
            <person name="Nishi S."/>
            <person name="Hori S."/>
            <person name="Arai W."/>
            <person name="Tsubouchi T."/>
            <person name="Morono Y."/>
            <person name="Uchiyama I."/>
            <person name="Ito T."/>
            <person name="Fujiyama A."/>
            <person name="Inagaki F."/>
            <person name="Takami H."/>
        </authorList>
    </citation>
    <scope>NUCLEOTIDE SEQUENCE</scope>
    <source>
        <strain evidence="1">Expedition CK06-06</strain>
    </source>
</reference>
<protein>
    <submittedName>
        <fullName evidence="1">Uncharacterized protein</fullName>
    </submittedName>
</protein>
<dbReference type="InterPro" id="IPR036388">
    <property type="entry name" value="WH-like_DNA-bd_sf"/>
</dbReference>
<dbReference type="EMBL" id="BARW01004255">
    <property type="protein sequence ID" value="GAI61233.1"/>
    <property type="molecule type" value="Genomic_DNA"/>
</dbReference>
<dbReference type="Gene3D" id="1.10.10.10">
    <property type="entry name" value="Winged helix-like DNA-binding domain superfamily/Winged helix DNA-binding domain"/>
    <property type="match status" value="1"/>
</dbReference>
<organism evidence="1">
    <name type="scientific">marine sediment metagenome</name>
    <dbReference type="NCBI Taxonomy" id="412755"/>
    <lineage>
        <taxon>unclassified sequences</taxon>
        <taxon>metagenomes</taxon>
        <taxon>ecological metagenomes</taxon>
    </lineage>
</organism>
<gene>
    <name evidence="1" type="ORF">S12H4_10115</name>
</gene>
<evidence type="ECO:0000313" key="1">
    <source>
        <dbReference type="EMBL" id="GAI61233.1"/>
    </source>
</evidence>
<proteinExistence type="predicted"/>